<evidence type="ECO:0000256" key="2">
    <source>
        <dbReference type="SAM" id="SignalP"/>
    </source>
</evidence>
<gene>
    <name evidence="3" type="ORF">ROE7235_01784</name>
</gene>
<evidence type="ECO:0008006" key="5">
    <source>
        <dbReference type="Google" id="ProtNLM"/>
    </source>
</evidence>
<name>A0A3B0M8N6_9RHOB</name>
<evidence type="ECO:0000313" key="4">
    <source>
        <dbReference type="Proteomes" id="UP000272908"/>
    </source>
</evidence>
<dbReference type="Proteomes" id="UP000272908">
    <property type="component" value="Unassembled WGS sequence"/>
</dbReference>
<feature type="chain" id="PRO_5017378621" description="Carboxypeptidase regulatory-like domain-containing protein" evidence="2">
    <location>
        <begin position="22"/>
        <end position="142"/>
    </location>
</feature>
<evidence type="ECO:0000313" key="3">
    <source>
        <dbReference type="EMBL" id="SUZ32033.1"/>
    </source>
</evidence>
<dbReference type="EMBL" id="UIHC01000014">
    <property type="protein sequence ID" value="SUZ32033.1"/>
    <property type="molecule type" value="Genomic_DNA"/>
</dbReference>
<protein>
    <recommendedName>
        <fullName evidence="5">Carboxypeptidase regulatory-like domain-containing protein</fullName>
    </recommendedName>
</protein>
<dbReference type="Pfam" id="PF13620">
    <property type="entry name" value="CarboxypepD_reg"/>
    <property type="match status" value="1"/>
</dbReference>
<keyword evidence="4" id="KW-1185">Reference proteome</keyword>
<feature type="transmembrane region" description="Helical" evidence="1">
    <location>
        <begin position="115"/>
        <end position="136"/>
    </location>
</feature>
<dbReference type="RefSeq" id="WP_121094802.1">
    <property type="nucleotide sequence ID" value="NZ_UIHC01000014.1"/>
</dbReference>
<keyword evidence="1" id="KW-1133">Transmembrane helix</keyword>
<feature type="signal peptide" evidence="2">
    <location>
        <begin position="1"/>
        <end position="21"/>
    </location>
</feature>
<keyword evidence="1" id="KW-0812">Transmembrane</keyword>
<proteinExistence type="predicted"/>
<evidence type="ECO:0000256" key="1">
    <source>
        <dbReference type="SAM" id="Phobius"/>
    </source>
</evidence>
<sequence>MIRPCSLLLAMALPASALAHGAELTATPVQAIALEAHFDTGEPMAGAQVQAFAPDAPQTPIALGQTDADGRFVFVPDPAPGRWTVQVRAAGHGAITYFEQGANALRVTVERPQDWGQRALMVALVAWGALGTVLFFRRNKRG</sequence>
<keyword evidence="1" id="KW-0472">Membrane</keyword>
<keyword evidence="2" id="KW-0732">Signal</keyword>
<reference evidence="4" key="1">
    <citation type="submission" date="2018-08" db="EMBL/GenBank/DDBJ databases">
        <authorList>
            <person name="Rodrigo-Torres L."/>
            <person name="Arahal R. D."/>
            <person name="Lucena T."/>
        </authorList>
    </citation>
    <scope>NUCLEOTIDE SEQUENCE [LARGE SCALE GENOMIC DNA]</scope>
    <source>
        <strain evidence="4">CECT 7235</strain>
    </source>
</reference>
<dbReference type="OrthoDB" id="7873998at2"/>
<organism evidence="3 4">
    <name type="scientific">Roseinatronobacter ekhonensis</name>
    <dbReference type="NCBI Taxonomy" id="254356"/>
    <lineage>
        <taxon>Bacteria</taxon>
        <taxon>Pseudomonadati</taxon>
        <taxon>Pseudomonadota</taxon>
        <taxon>Alphaproteobacteria</taxon>
        <taxon>Rhodobacterales</taxon>
        <taxon>Paracoccaceae</taxon>
        <taxon>Roseinatronobacter</taxon>
    </lineage>
</organism>
<dbReference type="SUPFAM" id="SSF49478">
    <property type="entry name" value="Cna protein B-type domain"/>
    <property type="match status" value="1"/>
</dbReference>
<dbReference type="AlphaFoldDB" id="A0A3B0M8N6"/>
<accession>A0A3B0M8N6</accession>
<dbReference type="Gene3D" id="2.60.40.1120">
    <property type="entry name" value="Carboxypeptidase-like, regulatory domain"/>
    <property type="match status" value="1"/>
</dbReference>